<name>A0A4C2AC37_EUMVA</name>
<dbReference type="AlphaFoldDB" id="A0A4C2AC37"/>
<evidence type="ECO:0008006" key="4">
    <source>
        <dbReference type="Google" id="ProtNLM"/>
    </source>
</evidence>
<sequence>MSRFTVFKSPFVFILFIVCHIRAVHFIAPSRDPPANSKMFFYLFRRREPENHASRLRRRFASVLHASPEDWAFFENVQYILTLSGRAVRRILQLKPVQVLSESAVSR</sequence>
<evidence type="ECO:0000313" key="3">
    <source>
        <dbReference type="Proteomes" id="UP000299102"/>
    </source>
</evidence>
<dbReference type="Proteomes" id="UP000299102">
    <property type="component" value="Unassembled WGS sequence"/>
</dbReference>
<reference evidence="2 3" key="1">
    <citation type="journal article" date="2019" name="Commun. Biol.">
        <title>The bagworm genome reveals a unique fibroin gene that provides high tensile strength.</title>
        <authorList>
            <person name="Kono N."/>
            <person name="Nakamura H."/>
            <person name="Ohtoshi R."/>
            <person name="Tomita M."/>
            <person name="Numata K."/>
            <person name="Arakawa K."/>
        </authorList>
    </citation>
    <scope>NUCLEOTIDE SEQUENCE [LARGE SCALE GENOMIC DNA]</scope>
</reference>
<feature type="signal peptide" evidence="1">
    <location>
        <begin position="1"/>
        <end position="23"/>
    </location>
</feature>
<keyword evidence="1" id="KW-0732">Signal</keyword>
<comment type="caution">
    <text evidence="2">The sequence shown here is derived from an EMBL/GenBank/DDBJ whole genome shotgun (WGS) entry which is preliminary data.</text>
</comment>
<keyword evidence="3" id="KW-1185">Reference proteome</keyword>
<evidence type="ECO:0000256" key="1">
    <source>
        <dbReference type="SAM" id="SignalP"/>
    </source>
</evidence>
<dbReference type="EMBL" id="BGZK01002847">
    <property type="protein sequence ID" value="GBP96913.1"/>
    <property type="molecule type" value="Genomic_DNA"/>
</dbReference>
<proteinExistence type="predicted"/>
<organism evidence="2 3">
    <name type="scientific">Eumeta variegata</name>
    <name type="common">Bagworm moth</name>
    <name type="synonym">Eumeta japonica</name>
    <dbReference type="NCBI Taxonomy" id="151549"/>
    <lineage>
        <taxon>Eukaryota</taxon>
        <taxon>Metazoa</taxon>
        <taxon>Ecdysozoa</taxon>
        <taxon>Arthropoda</taxon>
        <taxon>Hexapoda</taxon>
        <taxon>Insecta</taxon>
        <taxon>Pterygota</taxon>
        <taxon>Neoptera</taxon>
        <taxon>Endopterygota</taxon>
        <taxon>Lepidoptera</taxon>
        <taxon>Glossata</taxon>
        <taxon>Ditrysia</taxon>
        <taxon>Tineoidea</taxon>
        <taxon>Psychidae</taxon>
        <taxon>Oiketicinae</taxon>
        <taxon>Eumeta</taxon>
    </lineage>
</organism>
<evidence type="ECO:0000313" key="2">
    <source>
        <dbReference type="EMBL" id="GBP96913.1"/>
    </source>
</evidence>
<gene>
    <name evidence="2" type="ORF">EVAR_84166_1</name>
</gene>
<feature type="chain" id="PRO_5020033277" description="Secreted protein" evidence="1">
    <location>
        <begin position="24"/>
        <end position="107"/>
    </location>
</feature>
<protein>
    <recommendedName>
        <fullName evidence="4">Secreted protein</fullName>
    </recommendedName>
</protein>
<accession>A0A4C2AC37</accession>